<dbReference type="InterPro" id="IPR000719">
    <property type="entry name" value="Prot_kinase_dom"/>
</dbReference>
<evidence type="ECO:0000259" key="5">
    <source>
        <dbReference type="PROSITE" id="PS50011"/>
    </source>
</evidence>
<feature type="transmembrane region" description="Helical" evidence="4">
    <location>
        <begin position="28"/>
        <end position="46"/>
    </location>
</feature>
<dbReference type="EMBL" id="JABMIG020000142">
    <property type="protein sequence ID" value="KAL3789347.1"/>
    <property type="molecule type" value="Genomic_DNA"/>
</dbReference>
<evidence type="ECO:0000256" key="1">
    <source>
        <dbReference type="ARBA" id="ARBA00022741"/>
    </source>
</evidence>
<dbReference type="PROSITE" id="PS50011">
    <property type="entry name" value="PROTEIN_KINASE_DOM"/>
    <property type="match status" value="1"/>
</dbReference>
<feature type="compositionally biased region" description="Basic and acidic residues" evidence="3">
    <location>
        <begin position="110"/>
        <end position="141"/>
    </location>
</feature>
<dbReference type="AlphaFoldDB" id="A0ABD3PNM4"/>
<protein>
    <recommendedName>
        <fullName evidence="5">Protein kinase domain-containing protein</fullName>
    </recommendedName>
</protein>
<proteinExistence type="predicted"/>
<organism evidence="6 7">
    <name type="scientific">Cyclotella cryptica</name>
    <dbReference type="NCBI Taxonomy" id="29204"/>
    <lineage>
        <taxon>Eukaryota</taxon>
        <taxon>Sar</taxon>
        <taxon>Stramenopiles</taxon>
        <taxon>Ochrophyta</taxon>
        <taxon>Bacillariophyta</taxon>
        <taxon>Coscinodiscophyceae</taxon>
        <taxon>Thalassiosirophycidae</taxon>
        <taxon>Stephanodiscales</taxon>
        <taxon>Stephanodiscaceae</taxon>
        <taxon>Cyclotella</taxon>
    </lineage>
</organism>
<keyword evidence="7" id="KW-1185">Reference proteome</keyword>
<evidence type="ECO:0000256" key="4">
    <source>
        <dbReference type="SAM" id="Phobius"/>
    </source>
</evidence>
<dbReference type="Proteomes" id="UP001516023">
    <property type="component" value="Unassembled WGS sequence"/>
</dbReference>
<keyword evidence="1" id="KW-0547">Nucleotide-binding</keyword>
<gene>
    <name evidence="6" type="ORF">HJC23_006501</name>
</gene>
<dbReference type="InterPro" id="IPR011009">
    <property type="entry name" value="Kinase-like_dom_sf"/>
</dbReference>
<dbReference type="Gene3D" id="1.10.510.10">
    <property type="entry name" value="Transferase(Phosphotransferase) domain 1"/>
    <property type="match status" value="1"/>
</dbReference>
<feature type="region of interest" description="Disordered" evidence="3">
    <location>
        <begin position="77"/>
        <end position="156"/>
    </location>
</feature>
<dbReference type="PANTHER" id="PTHR27001">
    <property type="entry name" value="OS01G0253100 PROTEIN"/>
    <property type="match status" value="1"/>
</dbReference>
<reference evidence="6 7" key="1">
    <citation type="journal article" date="2020" name="G3 (Bethesda)">
        <title>Improved Reference Genome for Cyclotella cryptica CCMP332, a Model for Cell Wall Morphogenesis, Salinity Adaptation, and Lipid Production in Diatoms (Bacillariophyta).</title>
        <authorList>
            <person name="Roberts W.R."/>
            <person name="Downey K.M."/>
            <person name="Ruck E.C."/>
            <person name="Traller J.C."/>
            <person name="Alverson A.J."/>
        </authorList>
    </citation>
    <scope>NUCLEOTIDE SEQUENCE [LARGE SCALE GENOMIC DNA]</scope>
    <source>
        <strain evidence="6 7">CCMP332</strain>
    </source>
</reference>
<keyword evidence="4" id="KW-1133">Transmembrane helix</keyword>
<keyword evidence="4" id="KW-0812">Transmembrane</keyword>
<name>A0ABD3PNM4_9STRA</name>
<comment type="caution">
    <text evidence="6">The sequence shown here is derived from an EMBL/GenBank/DDBJ whole genome shotgun (WGS) entry which is preliminary data.</text>
</comment>
<sequence length="479" mass="54873">MTSKDELDIQLQSETTSRYLIPRRRRPPAIWLLAGPLVGGIVTHWWDLVALHRHSPLRSYPNDVIYAAEVAPQLVHHHPRHWQQSARPSRSHKQTVSLDGASWTQSAHGRPSEWERSQRRSNEAARHAQDRSQDDDDRHPEEDEEDDCIPMHSWQQSSHPMCNALHEVDFLSKFRNGALTYIDSGGFNDLFHLSEPLLDHHGPDTFANATNQTASHTTTELAIKILSYTKPHISRNYNIVRQDAVVLERLTKSPNIFPIHGYCGFALVLPYVSGGTLSSKLRKWRKGEIQISPRQRLRYAVEMARGLRDLHDIDHDGVPSVTHGDLKEQQYLITDDGGLQLGDFNKGQFLKKSKSTGEVCTFLPPPGYIDKVFRSPEEYAFRSQTAATDVWALGSLMFYLLTGARVWRDIAETHTEKVRRHIVQGKRPKIKQEILDSKDPVDVALRKAYNMCTVYDPDRRASAREVADYLETVWKELKY</sequence>
<dbReference type="SUPFAM" id="SSF56112">
    <property type="entry name" value="Protein kinase-like (PK-like)"/>
    <property type="match status" value="1"/>
</dbReference>
<dbReference type="Pfam" id="PF00069">
    <property type="entry name" value="Pkinase"/>
    <property type="match status" value="1"/>
</dbReference>
<accession>A0ABD3PNM4</accession>
<evidence type="ECO:0000256" key="3">
    <source>
        <dbReference type="SAM" id="MobiDB-lite"/>
    </source>
</evidence>
<dbReference type="PANTHER" id="PTHR27001:SF931">
    <property type="entry name" value="OS11G0664100 PROTEIN"/>
    <property type="match status" value="1"/>
</dbReference>
<dbReference type="GO" id="GO:0005524">
    <property type="term" value="F:ATP binding"/>
    <property type="evidence" value="ECO:0007669"/>
    <property type="project" value="UniProtKB-KW"/>
</dbReference>
<keyword evidence="2" id="KW-0067">ATP-binding</keyword>
<evidence type="ECO:0000313" key="6">
    <source>
        <dbReference type="EMBL" id="KAL3789347.1"/>
    </source>
</evidence>
<feature type="compositionally biased region" description="Polar residues" evidence="3">
    <location>
        <begin position="82"/>
        <end position="107"/>
    </location>
</feature>
<keyword evidence="4" id="KW-0472">Membrane</keyword>
<feature type="domain" description="Protein kinase" evidence="5">
    <location>
        <begin position="176"/>
        <end position="473"/>
    </location>
</feature>
<evidence type="ECO:0000313" key="7">
    <source>
        <dbReference type="Proteomes" id="UP001516023"/>
    </source>
</evidence>
<evidence type="ECO:0000256" key="2">
    <source>
        <dbReference type="ARBA" id="ARBA00022840"/>
    </source>
</evidence>